<dbReference type="InterPro" id="IPR000073">
    <property type="entry name" value="AB_hydrolase_1"/>
</dbReference>
<dbReference type="Gene3D" id="3.40.50.1820">
    <property type="entry name" value="alpha/beta hydrolase"/>
    <property type="match status" value="1"/>
</dbReference>
<dbReference type="Proteomes" id="UP000664209">
    <property type="component" value="Unassembled WGS sequence"/>
</dbReference>
<protein>
    <submittedName>
        <fullName evidence="2">Alpha/beta hydrolase</fullName>
    </submittedName>
</protein>
<accession>A0A939LNU4</accession>
<dbReference type="InterPro" id="IPR050266">
    <property type="entry name" value="AB_hydrolase_sf"/>
</dbReference>
<comment type="caution">
    <text evidence="2">The sequence shown here is derived from an EMBL/GenBank/DDBJ whole genome shotgun (WGS) entry which is preliminary data.</text>
</comment>
<sequence length="282" mass="30118">MTTDGMLRLFTLREGRQEKMPLVLLHGFPLDHRMWHDVTDLLAGDRTVLAPDLPGFGASPTGPDIARTLSADVATPSVDVMADGVAAVLRAEGVERAVVAGLSMGGYVAMALLERHPDLVAGIGLVDTKSTADDDGARAKRFEVARTVRAEMRVDAVFGMRTSVLGATNRIARPDLVERIERWIRDQGPEAVAWAQEAMADRPDRTRVLEGYTGPAVVVVGDEDELSPVPAAEHMVGALREAELVVVRGAGHMTPNESPEPVASALATLLRRADRAAVPGQA</sequence>
<proteinExistence type="predicted"/>
<dbReference type="PRINTS" id="PR00111">
    <property type="entry name" value="ABHYDROLASE"/>
</dbReference>
<dbReference type="SUPFAM" id="SSF53474">
    <property type="entry name" value="alpha/beta-Hydrolases"/>
    <property type="match status" value="1"/>
</dbReference>
<dbReference type="AlphaFoldDB" id="A0A939LNU4"/>
<dbReference type="EMBL" id="JAGEMK010000001">
    <property type="protein sequence ID" value="MBO1750843.1"/>
    <property type="molecule type" value="Genomic_DNA"/>
</dbReference>
<keyword evidence="2" id="KW-0378">Hydrolase</keyword>
<organism evidence="2 3">
    <name type="scientific">Actinotalea soli</name>
    <dbReference type="NCBI Taxonomy" id="2819234"/>
    <lineage>
        <taxon>Bacteria</taxon>
        <taxon>Bacillati</taxon>
        <taxon>Actinomycetota</taxon>
        <taxon>Actinomycetes</taxon>
        <taxon>Micrococcales</taxon>
        <taxon>Cellulomonadaceae</taxon>
        <taxon>Actinotalea</taxon>
    </lineage>
</organism>
<name>A0A939LNU4_9CELL</name>
<reference evidence="2" key="1">
    <citation type="submission" date="2021-03" db="EMBL/GenBank/DDBJ databases">
        <title>Actinotalea soli sp. nov., isolated from soil.</title>
        <authorList>
            <person name="Ping W."/>
            <person name="Zhang J."/>
        </authorList>
    </citation>
    <scope>NUCLEOTIDE SEQUENCE</scope>
    <source>
        <strain evidence="2">BY-33</strain>
    </source>
</reference>
<dbReference type="PANTHER" id="PTHR43798">
    <property type="entry name" value="MONOACYLGLYCEROL LIPASE"/>
    <property type="match status" value="1"/>
</dbReference>
<dbReference type="Pfam" id="PF00561">
    <property type="entry name" value="Abhydrolase_1"/>
    <property type="match status" value="1"/>
</dbReference>
<dbReference type="PANTHER" id="PTHR43798:SF29">
    <property type="entry name" value="AB HYDROLASE-1 DOMAIN-CONTAINING PROTEIN"/>
    <property type="match status" value="1"/>
</dbReference>
<feature type="domain" description="AB hydrolase-1" evidence="1">
    <location>
        <begin position="21"/>
        <end position="254"/>
    </location>
</feature>
<gene>
    <name evidence="2" type="ORF">J4G33_03405</name>
</gene>
<evidence type="ECO:0000259" key="1">
    <source>
        <dbReference type="Pfam" id="PF00561"/>
    </source>
</evidence>
<evidence type="ECO:0000313" key="2">
    <source>
        <dbReference type="EMBL" id="MBO1750843.1"/>
    </source>
</evidence>
<dbReference type="InterPro" id="IPR029058">
    <property type="entry name" value="AB_hydrolase_fold"/>
</dbReference>
<dbReference type="GO" id="GO:0016787">
    <property type="term" value="F:hydrolase activity"/>
    <property type="evidence" value="ECO:0007669"/>
    <property type="project" value="UniProtKB-KW"/>
</dbReference>
<keyword evidence="3" id="KW-1185">Reference proteome</keyword>
<evidence type="ECO:0000313" key="3">
    <source>
        <dbReference type="Proteomes" id="UP000664209"/>
    </source>
</evidence>